<evidence type="ECO:0000256" key="4">
    <source>
        <dbReference type="ARBA" id="ARBA00022741"/>
    </source>
</evidence>
<dbReference type="Proteomes" id="UP000326546">
    <property type="component" value="Chromosome"/>
</dbReference>
<dbReference type="Pfam" id="PF00005">
    <property type="entry name" value="ABC_tran"/>
    <property type="match status" value="1"/>
</dbReference>
<protein>
    <submittedName>
        <fullName evidence="10">ABC transporter ATP-binding protein</fullName>
    </submittedName>
</protein>
<proteinExistence type="predicted"/>
<dbReference type="InterPro" id="IPR003593">
    <property type="entry name" value="AAA+_ATPase"/>
</dbReference>
<feature type="domain" description="ABC transporter" evidence="9">
    <location>
        <begin position="24"/>
        <end position="249"/>
    </location>
</feature>
<dbReference type="InterPro" id="IPR050763">
    <property type="entry name" value="ABC_transporter_ATP-binding"/>
</dbReference>
<dbReference type="InterPro" id="IPR003439">
    <property type="entry name" value="ABC_transporter-like_ATP-bd"/>
</dbReference>
<dbReference type="SUPFAM" id="SSF52540">
    <property type="entry name" value="P-loop containing nucleoside triphosphate hydrolases"/>
    <property type="match status" value="1"/>
</dbReference>
<evidence type="ECO:0000256" key="7">
    <source>
        <dbReference type="ARBA" id="ARBA00023136"/>
    </source>
</evidence>
<evidence type="ECO:0000256" key="6">
    <source>
        <dbReference type="ARBA" id="ARBA00022967"/>
    </source>
</evidence>
<dbReference type="PROSITE" id="PS50893">
    <property type="entry name" value="ABC_TRANSPORTER_2"/>
    <property type="match status" value="1"/>
</dbReference>
<name>A0A5J6V8M5_9MICO</name>
<organism evidence="10 11">
    <name type="scientific">Ornithinimicrobium pratense</name>
    <dbReference type="NCBI Taxonomy" id="2593973"/>
    <lineage>
        <taxon>Bacteria</taxon>
        <taxon>Bacillati</taxon>
        <taxon>Actinomycetota</taxon>
        <taxon>Actinomycetes</taxon>
        <taxon>Micrococcales</taxon>
        <taxon>Ornithinimicrobiaceae</taxon>
        <taxon>Ornithinimicrobium</taxon>
    </lineage>
</organism>
<evidence type="ECO:0000259" key="9">
    <source>
        <dbReference type="PROSITE" id="PS50893"/>
    </source>
</evidence>
<dbReference type="KEGG" id="serw:FY030_12670"/>
<accession>A0A5J6V8M5</accession>
<keyword evidence="4" id="KW-0547">Nucleotide-binding</keyword>
<dbReference type="GO" id="GO:0016887">
    <property type="term" value="F:ATP hydrolysis activity"/>
    <property type="evidence" value="ECO:0007669"/>
    <property type="project" value="InterPro"/>
</dbReference>
<dbReference type="AlphaFoldDB" id="A0A5J6V8M5"/>
<dbReference type="GO" id="GO:0005524">
    <property type="term" value="F:ATP binding"/>
    <property type="evidence" value="ECO:0007669"/>
    <property type="project" value="UniProtKB-KW"/>
</dbReference>
<dbReference type="FunFam" id="3.40.50.300:FF:000589">
    <property type="entry name" value="ABC transporter, ATP-binding subunit"/>
    <property type="match status" value="1"/>
</dbReference>
<evidence type="ECO:0000256" key="5">
    <source>
        <dbReference type="ARBA" id="ARBA00022840"/>
    </source>
</evidence>
<dbReference type="EMBL" id="CP044427">
    <property type="protein sequence ID" value="QFG69441.1"/>
    <property type="molecule type" value="Genomic_DNA"/>
</dbReference>
<keyword evidence="2" id="KW-0813">Transport</keyword>
<evidence type="ECO:0000256" key="1">
    <source>
        <dbReference type="ARBA" id="ARBA00004202"/>
    </source>
</evidence>
<keyword evidence="7" id="KW-0472">Membrane</keyword>
<dbReference type="Gene3D" id="3.40.50.300">
    <property type="entry name" value="P-loop containing nucleotide triphosphate hydrolases"/>
    <property type="match status" value="1"/>
</dbReference>
<dbReference type="InterPro" id="IPR017871">
    <property type="entry name" value="ABC_transporter-like_CS"/>
</dbReference>
<dbReference type="SMART" id="SM00382">
    <property type="entry name" value="AAA"/>
    <property type="match status" value="1"/>
</dbReference>
<sequence length="332" mass="36076">MRTLEEHSTGNAADPRHSGRDLALSVRGLCKSYGSVDALRGVDLDVHRGEVLGLLGPNGAGKTTTVEILEGQRTADSGQIDVLGVDPATAGIDFRARVGVMLQYAGPPPELRVTQTVSMFASYYDNPRGGQEVLDFVGLGDMGQRRVSRLSGGQRRRLDLALAIIGRPELLFLDEPTTGFDPSARQQAWSLVESLRRLGTSVLLTTHDMDEAARLCDRIAVIVSGRVVAEGTPSQLTEHLGQRRLIVRMADRAGHHLTVDDLPDSVRGHAREVGRDIELLMDDPEAALGVLRSWSREHKHQVLDSHISRASLEDVYLALTADNDLSSKDGQS</sequence>
<dbReference type="GO" id="GO:0005886">
    <property type="term" value="C:plasma membrane"/>
    <property type="evidence" value="ECO:0007669"/>
    <property type="project" value="UniProtKB-SubCell"/>
</dbReference>
<keyword evidence="11" id="KW-1185">Reference proteome</keyword>
<evidence type="ECO:0000256" key="8">
    <source>
        <dbReference type="ARBA" id="ARBA00023251"/>
    </source>
</evidence>
<evidence type="ECO:0000256" key="2">
    <source>
        <dbReference type="ARBA" id="ARBA00022448"/>
    </source>
</evidence>
<dbReference type="PROSITE" id="PS00211">
    <property type="entry name" value="ABC_TRANSPORTER_1"/>
    <property type="match status" value="1"/>
</dbReference>
<keyword evidence="6" id="KW-1278">Translocase</keyword>
<dbReference type="CDD" id="cd03230">
    <property type="entry name" value="ABC_DR_subfamily_A"/>
    <property type="match status" value="1"/>
</dbReference>
<dbReference type="PANTHER" id="PTHR42711">
    <property type="entry name" value="ABC TRANSPORTER ATP-BINDING PROTEIN"/>
    <property type="match status" value="1"/>
</dbReference>
<dbReference type="OrthoDB" id="9804819at2"/>
<keyword evidence="5 10" id="KW-0067">ATP-binding</keyword>
<keyword evidence="8" id="KW-0046">Antibiotic resistance</keyword>
<evidence type="ECO:0000256" key="3">
    <source>
        <dbReference type="ARBA" id="ARBA00022475"/>
    </source>
</evidence>
<dbReference type="RefSeq" id="WP_158061815.1">
    <property type="nucleotide sequence ID" value="NZ_CP044427.1"/>
</dbReference>
<reference evidence="10 11" key="1">
    <citation type="submission" date="2019-09" db="EMBL/GenBank/DDBJ databases">
        <title>Serinicoccus pratensis sp. nov., isolated from meadow soil.</title>
        <authorList>
            <person name="Zhang W."/>
        </authorList>
    </citation>
    <scope>NUCLEOTIDE SEQUENCE [LARGE SCALE GENOMIC DNA]</scope>
    <source>
        <strain evidence="10 11">W204</strain>
    </source>
</reference>
<gene>
    <name evidence="10" type="ORF">FY030_12670</name>
</gene>
<dbReference type="PANTHER" id="PTHR42711:SF16">
    <property type="entry name" value="ABC TRANSPORTER ATP-BINDING PROTEIN"/>
    <property type="match status" value="1"/>
</dbReference>
<dbReference type="InterPro" id="IPR027417">
    <property type="entry name" value="P-loop_NTPase"/>
</dbReference>
<keyword evidence="3" id="KW-1003">Cell membrane</keyword>
<comment type="subcellular location">
    <subcellularLocation>
        <location evidence="1">Cell membrane</location>
        <topology evidence="1">Peripheral membrane protein</topology>
    </subcellularLocation>
</comment>
<evidence type="ECO:0000313" key="10">
    <source>
        <dbReference type="EMBL" id="QFG69441.1"/>
    </source>
</evidence>
<dbReference type="GO" id="GO:0046677">
    <property type="term" value="P:response to antibiotic"/>
    <property type="evidence" value="ECO:0007669"/>
    <property type="project" value="UniProtKB-KW"/>
</dbReference>
<evidence type="ECO:0000313" key="11">
    <source>
        <dbReference type="Proteomes" id="UP000326546"/>
    </source>
</evidence>